<evidence type="ECO:0000256" key="10">
    <source>
        <dbReference type="SAM" id="Phobius"/>
    </source>
</evidence>
<keyword evidence="13" id="KW-0969">Cilium</keyword>
<comment type="subcellular location">
    <subcellularLocation>
        <location evidence="1">Bacterial flagellum basal body</location>
    </subcellularLocation>
    <subcellularLocation>
        <location evidence="2">Cell membrane</location>
        <topology evidence="2">Multi-pass membrane protein</topology>
    </subcellularLocation>
</comment>
<dbReference type="InterPro" id="IPR045851">
    <property type="entry name" value="AMP-bd_C_sf"/>
</dbReference>
<keyword evidence="8" id="KW-0975">Bacterial flagellum</keyword>
<name>A0A212IXE9_9DELT</name>
<dbReference type="EMBL" id="FLUQ01000001">
    <property type="protein sequence ID" value="SBV91903.1"/>
    <property type="molecule type" value="Genomic_DNA"/>
</dbReference>
<proteinExistence type="inferred from homology"/>
<evidence type="ECO:0000313" key="13">
    <source>
        <dbReference type="EMBL" id="SBV91903.1"/>
    </source>
</evidence>
<dbReference type="Gene3D" id="3.30.300.30">
    <property type="match status" value="1"/>
</dbReference>
<dbReference type="InterPro" id="IPR043427">
    <property type="entry name" value="YscJ/FliF"/>
</dbReference>
<feature type="domain" description="Flagellar M-ring C-terminal" evidence="12">
    <location>
        <begin position="119"/>
        <end position="278"/>
    </location>
</feature>
<dbReference type="GO" id="GO:0009431">
    <property type="term" value="C:bacterial-type flagellum basal body, MS ring"/>
    <property type="evidence" value="ECO:0007669"/>
    <property type="project" value="InterPro"/>
</dbReference>
<evidence type="ECO:0000256" key="1">
    <source>
        <dbReference type="ARBA" id="ARBA00004117"/>
    </source>
</evidence>
<feature type="compositionally biased region" description="Basic and acidic residues" evidence="9">
    <location>
        <begin position="196"/>
        <end position="205"/>
    </location>
</feature>
<organism evidence="13">
    <name type="scientific">uncultured delta proteobacterium</name>
    <dbReference type="NCBI Taxonomy" id="34034"/>
    <lineage>
        <taxon>Bacteria</taxon>
        <taxon>Deltaproteobacteria</taxon>
        <taxon>environmental samples</taxon>
    </lineage>
</organism>
<keyword evidence="7 10" id="KW-0472">Membrane</keyword>
<dbReference type="InterPro" id="IPR000067">
    <property type="entry name" value="FlgMring_FliF"/>
</dbReference>
<dbReference type="GO" id="GO:0005886">
    <property type="term" value="C:plasma membrane"/>
    <property type="evidence" value="ECO:0007669"/>
    <property type="project" value="UniProtKB-SubCell"/>
</dbReference>
<dbReference type="PRINTS" id="PR01009">
    <property type="entry name" value="FLGMRINGFLIF"/>
</dbReference>
<evidence type="ECO:0000256" key="8">
    <source>
        <dbReference type="ARBA" id="ARBA00023143"/>
    </source>
</evidence>
<feature type="domain" description="Flagellar M-ring N-terminal" evidence="11">
    <location>
        <begin position="1"/>
        <end position="86"/>
    </location>
</feature>
<evidence type="ECO:0000256" key="6">
    <source>
        <dbReference type="ARBA" id="ARBA00022989"/>
    </source>
</evidence>
<feature type="region of interest" description="Disordered" evidence="9">
    <location>
        <begin position="152"/>
        <end position="205"/>
    </location>
</feature>
<dbReference type="InterPro" id="IPR013556">
    <property type="entry name" value="Flag_M-ring_C"/>
</dbReference>
<dbReference type="PANTHER" id="PTHR30046">
    <property type="entry name" value="FLAGELLAR M-RING PROTEIN"/>
    <property type="match status" value="1"/>
</dbReference>
<dbReference type="Pfam" id="PF08345">
    <property type="entry name" value="YscJ_FliF_C"/>
    <property type="match status" value="1"/>
</dbReference>
<protein>
    <submittedName>
        <fullName evidence="13">Flagellar M-ring protein FliF</fullName>
    </submittedName>
</protein>
<dbReference type="GO" id="GO:0003774">
    <property type="term" value="F:cytoskeletal motor activity"/>
    <property type="evidence" value="ECO:0007669"/>
    <property type="project" value="InterPro"/>
</dbReference>
<evidence type="ECO:0000256" key="5">
    <source>
        <dbReference type="ARBA" id="ARBA00022692"/>
    </source>
</evidence>
<evidence type="ECO:0000256" key="9">
    <source>
        <dbReference type="SAM" id="MobiDB-lite"/>
    </source>
</evidence>
<feature type="transmembrane region" description="Helical" evidence="10">
    <location>
        <begin position="304"/>
        <end position="326"/>
    </location>
</feature>
<keyword evidence="6 10" id="KW-1133">Transmembrane helix</keyword>
<keyword evidence="5 10" id="KW-0812">Transmembrane</keyword>
<keyword evidence="4" id="KW-1003">Cell membrane</keyword>
<accession>A0A212IXE9</accession>
<sequence length="401" mass="43906">MQGELARTLTAFPAVENARVHLVLPARTLFIEEQQKPSASVVLKLSGAAKMDQRDVMSIVNLLTMSVEGLDKSRISIADTSGKVLFQPNEEGALQLSGTQVEMTNAAQARFERRIEELLTPMVGAGKVKATVNAELDFSQRTIRKEVFDPESAVLRSEERSEESRQGSANLDSGVPETNFRGDGMGGTQSTSQSTRETRKSNFEINKEEHNIVAQLGGVHRLSVAVIVDGAYEKDQNGNTVYVPRTDEDLKRIRQLVAGAVGFDSARGDVIEVSSVQFSAMDQEIPANIADVITDYTLRLGKPFLNALLIFLFLMMVVRPVVMALIRPKVEGEMVEGFEGIPLPPSDERLALIDGSDEAVEALAMLEKIEDIKAHAIQLSEQNMEQAVGIIRSWLKTAEPA</sequence>
<evidence type="ECO:0000259" key="11">
    <source>
        <dbReference type="Pfam" id="PF01514"/>
    </source>
</evidence>
<comment type="similarity">
    <text evidence="3">Belongs to the FliF family.</text>
</comment>
<dbReference type="GO" id="GO:0071973">
    <property type="term" value="P:bacterial-type flagellum-dependent cell motility"/>
    <property type="evidence" value="ECO:0007669"/>
    <property type="project" value="InterPro"/>
</dbReference>
<keyword evidence="13" id="KW-0966">Cell projection</keyword>
<reference evidence="13" key="1">
    <citation type="submission" date="2016-04" db="EMBL/GenBank/DDBJ databases">
        <authorList>
            <person name="Evans L.H."/>
            <person name="Alamgir A."/>
            <person name="Owens N."/>
            <person name="Weber N.D."/>
            <person name="Virtaneva K."/>
            <person name="Barbian K."/>
            <person name="Babar A."/>
            <person name="Rosenke K."/>
        </authorList>
    </citation>
    <scope>NUCLEOTIDE SEQUENCE</scope>
    <source>
        <strain evidence="13">86</strain>
    </source>
</reference>
<keyword evidence="13" id="KW-0282">Flagellum</keyword>
<evidence type="ECO:0000259" key="12">
    <source>
        <dbReference type="Pfam" id="PF08345"/>
    </source>
</evidence>
<dbReference type="PANTHER" id="PTHR30046:SF0">
    <property type="entry name" value="FLAGELLAR M-RING PROTEIN"/>
    <property type="match status" value="1"/>
</dbReference>
<feature type="compositionally biased region" description="Basic and acidic residues" evidence="9">
    <location>
        <begin position="156"/>
        <end position="165"/>
    </location>
</feature>
<dbReference type="NCBIfam" id="TIGR00206">
    <property type="entry name" value="fliF"/>
    <property type="match status" value="1"/>
</dbReference>
<evidence type="ECO:0000256" key="4">
    <source>
        <dbReference type="ARBA" id="ARBA00022475"/>
    </source>
</evidence>
<evidence type="ECO:0000256" key="3">
    <source>
        <dbReference type="ARBA" id="ARBA00007971"/>
    </source>
</evidence>
<gene>
    <name evidence="13" type="ORF">KL86DPRO_10269</name>
</gene>
<dbReference type="InterPro" id="IPR006182">
    <property type="entry name" value="FliF_N_dom"/>
</dbReference>
<evidence type="ECO:0000256" key="7">
    <source>
        <dbReference type="ARBA" id="ARBA00023136"/>
    </source>
</evidence>
<dbReference type="Pfam" id="PF01514">
    <property type="entry name" value="YscJ_FliF"/>
    <property type="match status" value="1"/>
</dbReference>
<evidence type="ECO:0000256" key="2">
    <source>
        <dbReference type="ARBA" id="ARBA00004651"/>
    </source>
</evidence>
<dbReference type="AlphaFoldDB" id="A0A212IXE9"/>